<accession>A0A9X0XFK0</accession>
<comment type="caution">
    <text evidence="3">The sequence shown here is derived from an EMBL/GenBank/DDBJ whole genome shotgun (WGS) entry which is preliminary data.</text>
</comment>
<gene>
    <name evidence="3" type="ORF">JI742_09680</name>
</gene>
<keyword evidence="4" id="KW-1185">Reference proteome</keyword>
<evidence type="ECO:0000259" key="2">
    <source>
        <dbReference type="Pfam" id="PF07589"/>
    </source>
</evidence>
<keyword evidence="1" id="KW-0732">Signal</keyword>
<dbReference type="Proteomes" id="UP000643207">
    <property type="component" value="Unassembled WGS sequence"/>
</dbReference>
<dbReference type="InterPro" id="IPR013424">
    <property type="entry name" value="Ice-binding_C"/>
</dbReference>
<dbReference type="RefSeq" id="WP_201825990.1">
    <property type="nucleotide sequence ID" value="NZ_JAERRA010000001.1"/>
</dbReference>
<dbReference type="EMBL" id="JAERRA010000001">
    <property type="protein sequence ID" value="MBL0720158.1"/>
    <property type="molecule type" value="Genomic_DNA"/>
</dbReference>
<reference evidence="3 4" key="1">
    <citation type="submission" date="2021-01" db="EMBL/GenBank/DDBJ databases">
        <title>Piscinibacter sp. Jin2 Genome sequencing and assembly.</title>
        <authorList>
            <person name="Kim I."/>
        </authorList>
    </citation>
    <scope>NUCLEOTIDE SEQUENCE [LARGE SCALE GENOMIC DNA]</scope>
    <source>
        <strain evidence="3 4">Jin2</strain>
    </source>
</reference>
<evidence type="ECO:0000256" key="1">
    <source>
        <dbReference type="SAM" id="SignalP"/>
    </source>
</evidence>
<organism evidence="3 4">
    <name type="scientific">Aquariibacter lacus</name>
    <dbReference type="NCBI Taxonomy" id="2801332"/>
    <lineage>
        <taxon>Bacteria</taxon>
        <taxon>Pseudomonadati</taxon>
        <taxon>Pseudomonadota</taxon>
        <taxon>Betaproteobacteria</taxon>
        <taxon>Burkholderiales</taxon>
        <taxon>Sphaerotilaceae</taxon>
        <taxon>Aquariibacter</taxon>
    </lineage>
</organism>
<feature type="signal peptide" evidence="1">
    <location>
        <begin position="1"/>
        <end position="21"/>
    </location>
</feature>
<dbReference type="NCBIfam" id="TIGR02595">
    <property type="entry name" value="PEP_CTERM"/>
    <property type="match status" value="1"/>
</dbReference>
<feature type="domain" description="Ice-binding protein C-terminal" evidence="2">
    <location>
        <begin position="149"/>
        <end position="174"/>
    </location>
</feature>
<sequence>MRPIAPRCSVAFSFAALTALAAPAHALLGDTISCRDGDFFRCSAPTAVVGAGTEFSFSGFSFGYSFDFDATGLTITVLAAPSGPAFSELFRFQDLTTPFSTVSFESSSIPGVDSSSPQVDADGLGVLFLDGSHTVGQSARLNLVPATPAIPEPGSYALMAGGLALLGWLGRGRRRQGAVAG</sequence>
<dbReference type="AlphaFoldDB" id="A0A9X0XFK0"/>
<evidence type="ECO:0000313" key="4">
    <source>
        <dbReference type="Proteomes" id="UP000643207"/>
    </source>
</evidence>
<name>A0A9X0XFK0_9BURK</name>
<proteinExistence type="predicted"/>
<protein>
    <submittedName>
        <fullName evidence="3">PEP-CTERM sorting domain-containing protein</fullName>
    </submittedName>
</protein>
<dbReference type="Pfam" id="PF07589">
    <property type="entry name" value="PEP-CTERM"/>
    <property type="match status" value="1"/>
</dbReference>
<feature type="chain" id="PRO_5040958603" evidence="1">
    <location>
        <begin position="22"/>
        <end position="181"/>
    </location>
</feature>
<evidence type="ECO:0000313" key="3">
    <source>
        <dbReference type="EMBL" id="MBL0720158.1"/>
    </source>
</evidence>